<sequence>MDYNHIIALLDRYWEGETTLEEEALLRRFFSESHPDMPEPLQEAAPLFGFFREEMEKEQALEELLPEPKIPVETSPAKVVPLSPFRHWMKYAAVLLMAVGMGYAMKQHQRQEIKVHIAEIQQQKEEEETRMAYLETKKALQLLAKNLNKGTEKMQKLAYFNEATGLITGAN</sequence>
<accession>A0A848GLQ2</accession>
<keyword evidence="1" id="KW-0175">Coiled coil</keyword>
<keyword evidence="3" id="KW-1185">Reference proteome</keyword>
<comment type="caution">
    <text evidence="2">The sequence shown here is derived from an EMBL/GenBank/DDBJ whole genome shotgun (WGS) entry which is preliminary data.</text>
</comment>
<dbReference type="Proteomes" id="UP000583266">
    <property type="component" value="Unassembled WGS sequence"/>
</dbReference>
<gene>
    <name evidence="2" type="ORF">HHL17_19050</name>
</gene>
<feature type="coiled-coil region" evidence="1">
    <location>
        <begin position="106"/>
        <end position="137"/>
    </location>
</feature>
<name>A0A848GLQ2_9BACT</name>
<proteinExistence type="predicted"/>
<dbReference type="EMBL" id="JABBGC010000002">
    <property type="protein sequence ID" value="NML39306.1"/>
    <property type="molecule type" value="Genomic_DNA"/>
</dbReference>
<evidence type="ECO:0000256" key="1">
    <source>
        <dbReference type="SAM" id="Coils"/>
    </source>
</evidence>
<organism evidence="2 3">
    <name type="scientific">Chitinophaga fulva</name>
    <dbReference type="NCBI Taxonomy" id="2728842"/>
    <lineage>
        <taxon>Bacteria</taxon>
        <taxon>Pseudomonadati</taxon>
        <taxon>Bacteroidota</taxon>
        <taxon>Chitinophagia</taxon>
        <taxon>Chitinophagales</taxon>
        <taxon>Chitinophagaceae</taxon>
        <taxon>Chitinophaga</taxon>
    </lineage>
</organism>
<evidence type="ECO:0000313" key="2">
    <source>
        <dbReference type="EMBL" id="NML39306.1"/>
    </source>
</evidence>
<protein>
    <submittedName>
        <fullName evidence="2">Uncharacterized protein</fullName>
    </submittedName>
</protein>
<reference evidence="2 3" key="1">
    <citation type="submission" date="2020-04" db="EMBL/GenBank/DDBJ databases">
        <title>Chitinophaga sp. G-6-1-13 sp. nov., isolated from soil.</title>
        <authorList>
            <person name="Dahal R.H."/>
            <person name="Chaudhary D.K."/>
        </authorList>
    </citation>
    <scope>NUCLEOTIDE SEQUENCE [LARGE SCALE GENOMIC DNA]</scope>
    <source>
        <strain evidence="2 3">G-6-1-13</strain>
    </source>
</reference>
<evidence type="ECO:0000313" key="3">
    <source>
        <dbReference type="Proteomes" id="UP000583266"/>
    </source>
</evidence>
<dbReference type="RefSeq" id="WP_169226395.1">
    <property type="nucleotide sequence ID" value="NZ_JABBGC010000002.1"/>
</dbReference>
<dbReference type="AlphaFoldDB" id="A0A848GLQ2"/>